<proteinExistence type="predicted"/>
<evidence type="ECO:0000313" key="2">
    <source>
        <dbReference type="Proteomes" id="UP000230423"/>
    </source>
</evidence>
<accession>A0A2G9T9B8</accession>
<keyword evidence="2" id="KW-1185">Reference proteome</keyword>
<reference evidence="1 2" key="1">
    <citation type="submission" date="2015-09" db="EMBL/GenBank/DDBJ databases">
        <title>Draft genome of the parasitic nematode Teladorsagia circumcincta isolate WARC Sus (inbred).</title>
        <authorList>
            <person name="Mitreva M."/>
        </authorList>
    </citation>
    <scope>NUCLEOTIDE SEQUENCE [LARGE SCALE GENOMIC DNA]</scope>
    <source>
        <strain evidence="1 2">S</strain>
    </source>
</reference>
<protein>
    <submittedName>
        <fullName evidence="1">Uncharacterized protein</fullName>
    </submittedName>
</protein>
<evidence type="ECO:0000313" key="1">
    <source>
        <dbReference type="EMBL" id="PIO53990.1"/>
    </source>
</evidence>
<feature type="non-terminal residue" evidence="1">
    <location>
        <position position="1"/>
    </location>
</feature>
<feature type="non-terminal residue" evidence="1">
    <location>
        <position position="62"/>
    </location>
</feature>
<organism evidence="1 2">
    <name type="scientific">Teladorsagia circumcincta</name>
    <name type="common">Brown stomach worm</name>
    <name type="synonym">Ostertagia circumcincta</name>
    <dbReference type="NCBI Taxonomy" id="45464"/>
    <lineage>
        <taxon>Eukaryota</taxon>
        <taxon>Metazoa</taxon>
        <taxon>Ecdysozoa</taxon>
        <taxon>Nematoda</taxon>
        <taxon>Chromadorea</taxon>
        <taxon>Rhabditida</taxon>
        <taxon>Rhabditina</taxon>
        <taxon>Rhabditomorpha</taxon>
        <taxon>Strongyloidea</taxon>
        <taxon>Trichostrongylidae</taxon>
        <taxon>Teladorsagia</taxon>
    </lineage>
</organism>
<dbReference type="EMBL" id="KZ403254">
    <property type="protein sequence ID" value="PIO53990.1"/>
    <property type="molecule type" value="Genomic_DNA"/>
</dbReference>
<gene>
    <name evidence="1" type="ORF">TELCIR_24656</name>
</gene>
<dbReference type="Proteomes" id="UP000230423">
    <property type="component" value="Unassembled WGS sequence"/>
</dbReference>
<name>A0A2G9T9B8_TELCI</name>
<sequence length="62" mass="6921">VCYRASTVWSVIMCCTGEQDKRSSTSLLSLTSSKVTGGPSILYMSQQRGQKHRLRCFSFQNA</sequence>
<dbReference type="AlphaFoldDB" id="A0A2G9T9B8"/>